<keyword evidence="2" id="KW-1185">Reference proteome</keyword>
<accession>A0A812U4J9</accession>
<proteinExistence type="predicted"/>
<comment type="caution">
    <text evidence="1">The sequence shown here is derived from an EMBL/GenBank/DDBJ whole genome shotgun (WGS) entry which is preliminary data.</text>
</comment>
<dbReference type="AlphaFoldDB" id="A0A812U4J9"/>
<reference evidence="1" key="1">
    <citation type="submission" date="2021-02" db="EMBL/GenBank/DDBJ databases">
        <authorList>
            <person name="Dougan E. K."/>
            <person name="Rhodes N."/>
            <person name="Thang M."/>
            <person name="Chan C."/>
        </authorList>
    </citation>
    <scope>NUCLEOTIDE SEQUENCE</scope>
</reference>
<gene>
    <name evidence="1" type="ORF">SNAT2548_LOCUS31696</name>
</gene>
<evidence type="ECO:0000313" key="1">
    <source>
        <dbReference type="EMBL" id="CAE7561664.1"/>
    </source>
</evidence>
<dbReference type="Proteomes" id="UP000604046">
    <property type="component" value="Unassembled WGS sequence"/>
</dbReference>
<sequence length="173" mass="18916">MEGGSSRAAFQMRLASMKLDAGVLPLKVQVHIAAKNVQSMRAETRFQDGLAELDAGEHDLVFLSEIGRSELPEVLKTPRQGKLYLSGGFAFHGVGSYIAPKFCKSISGICFHAISAQLCILPFSFHGRKFPTYSWCFPTSWDNDSVVELYSALILMLETAMPLAAIPILGGEF</sequence>
<evidence type="ECO:0000313" key="2">
    <source>
        <dbReference type="Proteomes" id="UP000604046"/>
    </source>
</evidence>
<dbReference type="EMBL" id="CAJNDS010002671">
    <property type="protein sequence ID" value="CAE7561664.1"/>
    <property type="molecule type" value="Genomic_DNA"/>
</dbReference>
<protein>
    <submittedName>
        <fullName evidence="1">Uncharacterized protein</fullName>
    </submittedName>
</protein>
<name>A0A812U4J9_9DINO</name>
<organism evidence="1 2">
    <name type="scientific">Symbiodinium natans</name>
    <dbReference type="NCBI Taxonomy" id="878477"/>
    <lineage>
        <taxon>Eukaryota</taxon>
        <taxon>Sar</taxon>
        <taxon>Alveolata</taxon>
        <taxon>Dinophyceae</taxon>
        <taxon>Suessiales</taxon>
        <taxon>Symbiodiniaceae</taxon>
        <taxon>Symbiodinium</taxon>
    </lineage>
</organism>